<comment type="caution">
    <text evidence="1">The sequence shown here is derived from an EMBL/GenBank/DDBJ whole genome shotgun (WGS) entry which is preliminary data.</text>
</comment>
<proteinExistence type="predicted"/>
<keyword evidence="2" id="KW-1185">Reference proteome</keyword>
<gene>
    <name evidence="1" type="ORF">HPB47_000321</name>
</gene>
<sequence length="896" mass="102515">MPFLFLATRAVRQAHGGSLRGPGEGAASVSAAPEVAGQVPAGGRSAGEMPSFTRLGNLKDPELAELFDREDPEKIFVDLREIGHGSFGAVYYARNLTSKEVVAIKKMSFTGKQSTEKWQDIVKEVKFLRQLKHKNTIDYKGCYLKEHTAWLVMEYCLGSASDIIEVHKKPLREDEISAICKDGLQGLEYLHSLGRIHRDVKAGNILLTENGTVKLADFGSASMICPANSFVGTPYWMAPEVILAMDEGQYDGKVDVWSLGITCIELGERKPPYFNMNAMSALYHIAQNDSPVLGGGEWSEVFRHFVNSCLQKNPVDRPTAVDLLQEDDQGSCGGGNGGNGGGNGGEGSKSGSLRSNQSQQSSSNVSAGSHSSSTSSLPPTSEMDSYPPSSFRHPRDSNSSSTSLNSTDAGATNNFATIRTTSIVTRQMKEHEQENQMHEQMSGYKRMRRQHQKALVQMEARCLQEMEDHKQKLDKEYESLLQQFSKELEKLQLKHQQDLEKKLKHNLAGEKRLGRTIGQQQEEETKRFSQQQKAEYKYLKDKLKRDLGPREESLRGHKEELQAQQAEALARVQRHQGDYLRLEVRKYRRRRLLQYHRLEQDLLREELNKRQGQLEEAHSMLLRHHETTQELEYRQQRGVHQLREEQVRKQHQTELANQHEYCGRRERELHKRHAQEVKQQPKSLKHKELQIRKQFRETCKIQTRQYKAWKSQVLASTPREDQKAVIKKLKEEQIRKLAILGEQYEQSIAEMLQKQSIRLDESQDTEVRQLKEQLQQELELLIAFQSKIRMQAEAQRNRERHELQERVSVRRALLEQKMDLEKQQFQEERAERQRLLCERQAREIEAFDEESARMGFNPLEIAEASREPLSDGDSLAGSTLSLAHSNSASSFTHTAL</sequence>
<protein>
    <submittedName>
        <fullName evidence="1">Uncharacterized protein</fullName>
    </submittedName>
</protein>
<accession>A0AC60PS24</accession>
<dbReference type="Proteomes" id="UP000805193">
    <property type="component" value="Unassembled WGS sequence"/>
</dbReference>
<reference evidence="1 2" key="1">
    <citation type="journal article" date="2020" name="Cell">
        <title>Large-Scale Comparative Analyses of Tick Genomes Elucidate Their Genetic Diversity and Vector Capacities.</title>
        <authorList>
            <consortium name="Tick Genome and Microbiome Consortium (TIGMIC)"/>
            <person name="Jia N."/>
            <person name="Wang J."/>
            <person name="Shi W."/>
            <person name="Du L."/>
            <person name="Sun Y."/>
            <person name="Zhan W."/>
            <person name="Jiang J.F."/>
            <person name="Wang Q."/>
            <person name="Zhang B."/>
            <person name="Ji P."/>
            <person name="Bell-Sakyi L."/>
            <person name="Cui X.M."/>
            <person name="Yuan T.T."/>
            <person name="Jiang B.G."/>
            <person name="Yang W.F."/>
            <person name="Lam T.T."/>
            <person name="Chang Q.C."/>
            <person name="Ding S.J."/>
            <person name="Wang X.J."/>
            <person name="Zhu J.G."/>
            <person name="Ruan X.D."/>
            <person name="Zhao L."/>
            <person name="Wei J.T."/>
            <person name="Ye R.Z."/>
            <person name="Que T.C."/>
            <person name="Du C.H."/>
            <person name="Zhou Y.H."/>
            <person name="Cheng J.X."/>
            <person name="Dai P.F."/>
            <person name="Guo W.B."/>
            <person name="Han X.H."/>
            <person name="Huang E.J."/>
            <person name="Li L.F."/>
            <person name="Wei W."/>
            <person name="Gao Y.C."/>
            <person name="Liu J.Z."/>
            <person name="Shao H.Z."/>
            <person name="Wang X."/>
            <person name="Wang C.C."/>
            <person name="Yang T.C."/>
            <person name="Huo Q.B."/>
            <person name="Li W."/>
            <person name="Chen H.Y."/>
            <person name="Chen S.E."/>
            <person name="Zhou L.G."/>
            <person name="Ni X.B."/>
            <person name="Tian J.H."/>
            <person name="Sheng Y."/>
            <person name="Liu T."/>
            <person name="Pan Y.S."/>
            <person name="Xia L.Y."/>
            <person name="Li J."/>
            <person name="Zhao F."/>
            <person name="Cao W.C."/>
        </authorList>
    </citation>
    <scope>NUCLEOTIDE SEQUENCE [LARGE SCALE GENOMIC DNA]</scope>
    <source>
        <strain evidence="1">Iper-2018</strain>
    </source>
</reference>
<name>A0AC60PS24_IXOPE</name>
<evidence type="ECO:0000313" key="2">
    <source>
        <dbReference type="Proteomes" id="UP000805193"/>
    </source>
</evidence>
<organism evidence="1 2">
    <name type="scientific">Ixodes persulcatus</name>
    <name type="common">Taiga tick</name>
    <dbReference type="NCBI Taxonomy" id="34615"/>
    <lineage>
        <taxon>Eukaryota</taxon>
        <taxon>Metazoa</taxon>
        <taxon>Ecdysozoa</taxon>
        <taxon>Arthropoda</taxon>
        <taxon>Chelicerata</taxon>
        <taxon>Arachnida</taxon>
        <taxon>Acari</taxon>
        <taxon>Parasitiformes</taxon>
        <taxon>Ixodida</taxon>
        <taxon>Ixodoidea</taxon>
        <taxon>Ixodidae</taxon>
        <taxon>Ixodinae</taxon>
        <taxon>Ixodes</taxon>
    </lineage>
</organism>
<dbReference type="EMBL" id="JABSTQ010010038">
    <property type="protein sequence ID" value="KAG0423918.1"/>
    <property type="molecule type" value="Genomic_DNA"/>
</dbReference>
<evidence type="ECO:0000313" key="1">
    <source>
        <dbReference type="EMBL" id="KAG0423918.1"/>
    </source>
</evidence>